<feature type="compositionally biased region" description="Low complexity" evidence="2">
    <location>
        <begin position="174"/>
        <end position="189"/>
    </location>
</feature>
<dbReference type="InterPro" id="IPR013083">
    <property type="entry name" value="Znf_RING/FYVE/PHD"/>
</dbReference>
<dbReference type="EMBL" id="LLXI01002545">
    <property type="protein sequence ID" value="PKY57408.1"/>
    <property type="molecule type" value="Genomic_DNA"/>
</dbReference>
<gene>
    <name evidence="4" type="ORF">RhiirA4_509883</name>
</gene>
<keyword evidence="1" id="KW-0479">Metal-binding</keyword>
<accession>A0A2I1HEW0</accession>
<feature type="domain" description="RING-type" evidence="3">
    <location>
        <begin position="32"/>
        <end position="75"/>
    </location>
</feature>
<dbReference type="OrthoDB" id="2407894at2759"/>
<dbReference type="GO" id="GO:0008270">
    <property type="term" value="F:zinc ion binding"/>
    <property type="evidence" value="ECO:0007669"/>
    <property type="project" value="UniProtKB-KW"/>
</dbReference>
<organism evidence="4 5">
    <name type="scientific">Rhizophagus irregularis</name>
    <dbReference type="NCBI Taxonomy" id="588596"/>
    <lineage>
        <taxon>Eukaryota</taxon>
        <taxon>Fungi</taxon>
        <taxon>Fungi incertae sedis</taxon>
        <taxon>Mucoromycota</taxon>
        <taxon>Glomeromycotina</taxon>
        <taxon>Glomeromycetes</taxon>
        <taxon>Glomerales</taxon>
        <taxon>Glomeraceae</taxon>
        <taxon>Rhizophagus</taxon>
    </lineage>
</organism>
<dbReference type="VEuPathDB" id="FungiDB:RhiirFUN_017187"/>
<keyword evidence="5" id="KW-1185">Reference proteome</keyword>
<dbReference type="PROSITE" id="PS50089">
    <property type="entry name" value="ZF_RING_2"/>
    <property type="match status" value="1"/>
</dbReference>
<feature type="compositionally biased region" description="Low complexity" evidence="2">
    <location>
        <begin position="107"/>
        <end position="124"/>
    </location>
</feature>
<feature type="region of interest" description="Disordered" evidence="2">
    <location>
        <begin position="107"/>
        <end position="193"/>
    </location>
</feature>
<evidence type="ECO:0000256" key="1">
    <source>
        <dbReference type="PROSITE-ProRule" id="PRU00175"/>
    </source>
</evidence>
<feature type="compositionally biased region" description="Polar residues" evidence="2">
    <location>
        <begin position="131"/>
        <end position="146"/>
    </location>
</feature>
<dbReference type="Proteomes" id="UP000234323">
    <property type="component" value="Unassembled WGS sequence"/>
</dbReference>
<sequence length="361" mass="40912">MKESTRIALRIVSSNAPQFIIDGIDPPETVVCCFCFDEVAPMQGCIIRPCEHVFHASCFIEDFCHNNTSRCPECRSDYLYEPFASGTSPQPMESIEYTGPGLFPDNTSTMTSDNTSSTTDITANPPYISPSLDTSVNPISQIQISHMTMRRNPNRSARPINLTDESTSRRSTRRVSQSQSTDRATNNTRRITRTERRNQLVQLFIQDLNTEQGENFIGLQDRVEVRHNEILQRIYDLYYESERAEVNANNAFHLAVSTIFRFGEAIKDMYMALLSENGNDHNARVALNREIEALFPSASSRGVHRKISRARNVYEIFSAVGPEKISRIRSVQLSFFSELRSRDIDAIKVACGGNLNNLLYQ</sequence>
<evidence type="ECO:0000259" key="3">
    <source>
        <dbReference type="PROSITE" id="PS50089"/>
    </source>
</evidence>
<protein>
    <recommendedName>
        <fullName evidence="3">RING-type domain-containing protein</fullName>
    </recommendedName>
</protein>
<dbReference type="Gene3D" id="3.30.40.10">
    <property type="entry name" value="Zinc/RING finger domain, C3HC4 (zinc finger)"/>
    <property type="match status" value="1"/>
</dbReference>
<evidence type="ECO:0000313" key="5">
    <source>
        <dbReference type="Proteomes" id="UP000234323"/>
    </source>
</evidence>
<dbReference type="SUPFAM" id="SSF57850">
    <property type="entry name" value="RING/U-box"/>
    <property type="match status" value="1"/>
</dbReference>
<dbReference type="AlphaFoldDB" id="A0A2I1HEW0"/>
<dbReference type="VEuPathDB" id="FungiDB:FUN_013892"/>
<reference evidence="4 5" key="1">
    <citation type="submission" date="2015-10" db="EMBL/GenBank/DDBJ databases">
        <title>Genome analyses suggest a sexual origin of heterokaryosis in a supposedly ancient asexual fungus.</title>
        <authorList>
            <person name="Ropars J."/>
            <person name="Sedzielewska K."/>
            <person name="Noel J."/>
            <person name="Charron P."/>
            <person name="Farinelli L."/>
            <person name="Marton T."/>
            <person name="Kruger M."/>
            <person name="Pelin A."/>
            <person name="Brachmann A."/>
            <person name="Corradi N."/>
        </authorList>
    </citation>
    <scope>NUCLEOTIDE SEQUENCE [LARGE SCALE GENOMIC DNA]</scope>
    <source>
        <strain evidence="4 5">A4</strain>
    </source>
</reference>
<keyword evidence="1" id="KW-0862">Zinc</keyword>
<evidence type="ECO:0000313" key="4">
    <source>
        <dbReference type="EMBL" id="PKY57408.1"/>
    </source>
</evidence>
<comment type="caution">
    <text evidence="4">The sequence shown here is derived from an EMBL/GenBank/DDBJ whole genome shotgun (WGS) entry which is preliminary data.</text>
</comment>
<keyword evidence="1" id="KW-0863">Zinc-finger</keyword>
<evidence type="ECO:0000256" key="2">
    <source>
        <dbReference type="SAM" id="MobiDB-lite"/>
    </source>
</evidence>
<dbReference type="InterPro" id="IPR001841">
    <property type="entry name" value="Znf_RING"/>
</dbReference>
<name>A0A2I1HEW0_9GLOM</name>
<proteinExistence type="predicted"/>